<name>A0A5B7ERP5_PORTR</name>
<dbReference type="EMBL" id="VSRR010003309">
    <property type="protein sequence ID" value="MPC35593.1"/>
    <property type="molecule type" value="Genomic_DNA"/>
</dbReference>
<proteinExistence type="predicted"/>
<comment type="caution">
    <text evidence="1">The sequence shown here is derived from an EMBL/GenBank/DDBJ whole genome shotgun (WGS) entry which is preliminary data.</text>
</comment>
<protein>
    <submittedName>
        <fullName evidence="1">Uncharacterized protein</fullName>
    </submittedName>
</protein>
<dbReference type="AlphaFoldDB" id="A0A5B7ERP5"/>
<sequence>MIDATNCHYGDIMTSGRQRQVKFTTEKTWALIILSSREDAKLMEGQLKFGEGQLKFGEDTLAIKDPGDGG</sequence>
<evidence type="ECO:0000313" key="1">
    <source>
        <dbReference type="EMBL" id="MPC35593.1"/>
    </source>
</evidence>
<organism evidence="1 2">
    <name type="scientific">Portunus trituberculatus</name>
    <name type="common">Swimming crab</name>
    <name type="synonym">Neptunus trituberculatus</name>
    <dbReference type="NCBI Taxonomy" id="210409"/>
    <lineage>
        <taxon>Eukaryota</taxon>
        <taxon>Metazoa</taxon>
        <taxon>Ecdysozoa</taxon>
        <taxon>Arthropoda</taxon>
        <taxon>Crustacea</taxon>
        <taxon>Multicrustacea</taxon>
        <taxon>Malacostraca</taxon>
        <taxon>Eumalacostraca</taxon>
        <taxon>Eucarida</taxon>
        <taxon>Decapoda</taxon>
        <taxon>Pleocyemata</taxon>
        <taxon>Brachyura</taxon>
        <taxon>Eubrachyura</taxon>
        <taxon>Portunoidea</taxon>
        <taxon>Portunidae</taxon>
        <taxon>Portuninae</taxon>
        <taxon>Portunus</taxon>
    </lineage>
</organism>
<reference evidence="1 2" key="1">
    <citation type="submission" date="2019-05" db="EMBL/GenBank/DDBJ databases">
        <title>Another draft genome of Portunus trituberculatus and its Hox gene families provides insights of decapod evolution.</title>
        <authorList>
            <person name="Jeong J.-H."/>
            <person name="Song I."/>
            <person name="Kim S."/>
            <person name="Choi T."/>
            <person name="Kim D."/>
            <person name="Ryu S."/>
            <person name="Kim W."/>
        </authorList>
    </citation>
    <scope>NUCLEOTIDE SEQUENCE [LARGE SCALE GENOMIC DNA]</scope>
    <source>
        <tissue evidence="1">Muscle</tissue>
    </source>
</reference>
<accession>A0A5B7ERP5</accession>
<keyword evidence="2" id="KW-1185">Reference proteome</keyword>
<dbReference type="Proteomes" id="UP000324222">
    <property type="component" value="Unassembled WGS sequence"/>
</dbReference>
<evidence type="ECO:0000313" key="2">
    <source>
        <dbReference type="Proteomes" id="UP000324222"/>
    </source>
</evidence>
<gene>
    <name evidence="1" type="ORF">E2C01_029018</name>
</gene>